<keyword evidence="7" id="KW-0066">ATP synthesis</keyword>
<dbReference type="InterPro" id="IPR020546">
    <property type="entry name" value="ATP_synth_F1_dsu/esu_N"/>
</dbReference>
<dbReference type="CDD" id="cd12152">
    <property type="entry name" value="F1-ATPase_delta"/>
    <property type="match status" value="1"/>
</dbReference>
<gene>
    <name evidence="10" type="ORF">GSUB_09250</name>
</gene>
<keyword evidence="5" id="KW-0406">Ion transport</keyword>
<dbReference type="Gene3D" id="2.60.15.10">
    <property type="entry name" value="F0F1 ATP synthase delta/epsilon subunit, N-terminal"/>
    <property type="match status" value="1"/>
</dbReference>
<dbReference type="Proteomes" id="UP000035036">
    <property type="component" value="Chromosome"/>
</dbReference>
<evidence type="ECO:0000256" key="7">
    <source>
        <dbReference type="ARBA" id="ARBA00023196"/>
    </source>
</evidence>
<protein>
    <recommendedName>
        <fullName evidence="9">ATP synthase F1 complex delta/epsilon subunit N-terminal domain-containing protein</fullName>
    </recommendedName>
</protein>
<keyword evidence="4" id="KW-0813">Transport</keyword>
<keyword evidence="6" id="KW-0472">Membrane</keyword>
<evidence type="ECO:0000256" key="6">
    <source>
        <dbReference type="ARBA" id="ARBA00023136"/>
    </source>
</evidence>
<dbReference type="Pfam" id="PF02823">
    <property type="entry name" value="ATP-synt_DE_N"/>
    <property type="match status" value="1"/>
</dbReference>
<evidence type="ECO:0000313" key="11">
    <source>
        <dbReference type="Proteomes" id="UP000035036"/>
    </source>
</evidence>
<proteinExistence type="inferred from homology"/>
<evidence type="ECO:0000256" key="4">
    <source>
        <dbReference type="ARBA" id="ARBA00022448"/>
    </source>
</evidence>
<evidence type="ECO:0000256" key="5">
    <source>
        <dbReference type="ARBA" id="ARBA00023065"/>
    </source>
</evidence>
<dbReference type="NCBIfam" id="NF004871">
    <property type="entry name" value="PRK06228.1"/>
    <property type="match status" value="1"/>
</dbReference>
<dbReference type="AlphaFoldDB" id="A0A0B5FSV8"/>
<dbReference type="RefSeq" id="WP_040200415.1">
    <property type="nucleotide sequence ID" value="NZ_CP010311.1"/>
</dbReference>
<comment type="subcellular location">
    <subcellularLocation>
        <location evidence="2">Endomembrane system</location>
        <topology evidence="2">Peripheral membrane protein</topology>
    </subcellularLocation>
</comment>
<keyword evidence="11" id="KW-1185">Reference proteome</keyword>
<feature type="domain" description="ATP synthase F1 complex delta/epsilon subunit N-terminal" evidence="9">
    <location>
        <begin position="1"/>
        <end position="81"/>
    </location>
</feature>
<comment type="function">
    <text evidence="1">Produces ATP from ADP in the presence of a proton gradient across the membrane.</text>
</comment>
<dbReference type="GO" id="GO:0046933">
    <property type="term" value="F:proton-transporting ATP synthase activity, rotational mechanism"/>
    <property type="evidence" value="ECO:0007669"/>
    <property type="project" value="InterPro"/>
</dbReference>
<organism evidence="10 11">
    <name type="scientific">Geoalkalibacter subterraneus</name>
    <dbReference type="NCBI Taxonomy" id="483547"/>
    <lineage>
        <taxon>Bacteria</taxon>
        <taxon>Pseudomonadati</taxon>
        <taxon>Thermodesulfobacteriota</taxon>
        <taxon>Desulfuromonadia</taxon>
        <taxon>Desulfuromonadales</taxon>
        <taxon>Geoalkalibacteraceae</taxon>
        <taxon>Geoalkalibacter</taxon>
    </lineage>
</organism>
<dbReference type="KEGG" id="gsb:GSUB_09250"/>
<dbReference type="OrthoDB" id="8546953at2"/>
<feature type="coiled-coil region" evidence="8">
    <location>
        <begin position="87"/>
        <end position="118"/>
    </location>
</feature>
<keyword evidence="7" id="KW-0139">CF(1)</keyword>
<evidence type="ECO:0000256" key="1">
    <source>
        <dbReference type="ARBA" id="ARBA00003543"/>
    </source>
</evidence>
<evidence type="ECO:0000259" key="9">
    <source>
        <dbReference type="Pfam" id="PF02823"/>
    </source>
</evidence>
<dbReference type="InterPro" id="IPR024037">
    <property type="entry name" value="Alt_ATP_synth_F1_esu"/>
</dbReference>
<dbReference type="SUPFAM" id="SSF51344">
    <property type="entry name" value="Epsilon subunit of F1F0-ATP synthase N-terminal domain"/>
    <property type="match status" value="1"/>
</dbReference>
<dbReference type="InterPro" id="IPR001469">
    <property type="entry name" value="ATP_synth_F1_dsu/esu"/>
</dbReference>
<dbReference type="EMBL" id="CP010311">
    <property type="protein sequence ID" value="AJF06686.1"/>
    <property type="molecule type" value="Genomic_DNA"/>
</dbReference>
<dbReference type="GO" id="GO:0012505">
    <property type="term" value="C:endomembrane system"/>
    <property type="evidence" value="ECO:0007669"/>
    <property type="project" value="UniProtKB-SubCell"/>
</dbReference>
<evidence type="ECO:0000256" key="3">
    <source>
        <dbReference type="ARBA" id="ARBA00005712"/>
    </source>
</evidence>
<evidence type="ECO:0000256" key="2">
    <source>
        <dbReference type="ARBA" id="ARBA00004184"/>
    </source>
</evidence>
<keyword evidence="8" id="KW-0175">Coiled coil</keyword>
<dbReference type="HOGENOM" id="CLU_149174_0_0_7"/>
<comment type="similarity">
    <text evidence="3">Belongs to the ATPase epsilon chain family.</text>
</comment>
<name>A0A0B5FSV8_9BACT</name>
<dbReference type="GO" id="GO:0045259">
    <property type="term" value="C:proton-transporting ATP synthase complex"/>
    <property type="evidence" value="ECO:0007669"/>
    <property type="project" value="UniProtKB-KW"/>
</dbReference>
<dbReference type="InterPro" id="IPR036771">
    <property type="entry name" value="ATPsynth_dsu/esu_N"/>
</dbReference>
<dbReference type="STRING" id="483547.GSUB_09250"/>
<evidence type="ECO:0000256" key="8">
    <source>
        <dbReference type="SAM" id="Coils"/>
    </source>
</evidence>
<reference evidence="10 11" key="1">
    <citation type="journal article" date="2015" name="Genome Announc.">
        <title>Genomes of Geoalkalibacter ferrihydriticus Z-0531T and Geoalkalibacter subterraneus Red1T, Two Haloalkaliphilic Metal-Reducing Deltaproteobacteria.</title>
        <authorList>
            <person name="Badalamenti J.P."/>
            <person name="Krajmalnik-Brown R."/>
            <person name="Torres C.I."/>
            <person name="Bond D.R."/>
        </authorList>
    </citation>
    <scope>NUCLEOTIDE SEQUENCE [LARGE SCALE GENOMIC DNA]</scope>
    <source>
        <strain evidence="10 11">Red1</strain>
    </source>
</reference>
<dbReference type="NCBIfam" id="TIGR03166">
    <property type="entry name" value="alt_F1F0_F1_eps"/>
    <property type="match status" value="1"/>
</dbReference>
<evidence type="ECO:0000313" key="10">
    <source>
        <dbReference type="EMBL" id="AJF06686.1"/>
    </source>
</evidence>
<sequence>MKLRIFLPTRILLETEVVSVTATALNGSFGLRPNHIDFVTVLAPGLLSYLPAENDEEKFVAVDRGVLIKQGQEVRVSVRNAVSDAPLTELVEMVEERFAELDEQERQVKTAVARLEADFLRRFMQV</sequence>
<accession>A0A0B5FSV8</accession>